<gene>
    <name evidence="2" type="primary">thiT</name>
    <name evidence="2" type="ORF">GC105_02200</name>
</gene>
<name>A0A6A7K5I0_9FIRM</name>
<evidence type="ECO:0000313" key="3">
    <source>
        <dbReference type="Proteomes" id="UP000440004"/>
    </source>
</evidence>
<keyword evidence="1" id="KW-0812">Transmembrane</keyword>
<protein>
    <submittedName>
        <fullName evidence="2">Energy-coupled thiamine transporter ThiT</fullName>
    </submittedName>
</protein>
<dbReference type="RefSeq" id="WP_152801257.1">
    <property type="nucleotide sequence ID" value="NZ_WHNX01000003.1"/>
</dbReference>
<keyword evidence="1" id="KW-1133">Transmembrane helix</keyword>
<organism evidence="2 3">
    <name type="scientific">Alkalibaculum sporogenes</name>
    <dbReference type="NCBI Taxonomy" id="2655001"/>
    <lineage>
        <taxon>Bacteria</taxon>
        <taxon>Bacillati</taxon>
        <taxon>Bacillota</taxon>
        <taxon>Clostridia</taxon>
        <taxon>Eubacteriales</taxon>
        <taxon>Eubacteriaceae</taxon>
        <taxon>Alkalibaculum</taxon>
    </lineage>
</organism>
<evidence type="ECO:0000256" key="1">
    <source>
        <dbReference type="SAM" id="Phobius"/>
    </source>
</evidence>
<feature type="transmembrane region" description="Helical" evidence="1">
    <location>
        <begin position="41"/>
        <end position="60"/>
    </location>
</feature>
<evidence type="ECO:0000313" key="2">
    <source>
        <dbReference type="EMBL" id="MPW24604.1"/>
    </source>
</evidence>
<comment type="caution">
    <text evidence="2">The sequence shown here is derived from an EMBL/GenBank/DDBJ whole genome shotgun (WGS) entry which is preliminary data.</text>
</comment>
<keyword evidence="3" id="KW-1185">Reference proteome</keyword>
<dbReference type="GO" id="GO:0005886">
    <property type="term" value="C:plasma membrane"/>
    <property type="evidence" value="ECO:0007669"/>
    <property type="project" value="InterPro"/>
</dbReference>
<dbReference type="Gene3D" id="1.10.1760.20">
    <property type="match status" value="1"/>
</dbReference>
<dbReference type="Proteomes" id="UP000440004">
    <property type="component" value="Unassembled WGS sequence"/>
</dbReference>
<feature type="transmembrane region" description="Helical" evidence="1">
    <location>
        <begin position="172"/>
        <end position="192"/>
    </location>
</feature>
<feature type="transmembrane region" description="Helical" evidence="1">
    <location>
        <begin position="89"/>
        <end position="107"/>
    </location>
</feature>
<dbReference type="NCBIfam" id="TIGR02357">
    <property type="entry name" value="ECF_ThiT_YuaJ"/>
    <property type="match status" value="1"/>
</dbReference>
<sequence length="206" mass="22508">MLQEFFESLQGQILLILLIAGTLALIFFLSKKDKKYNVKALTYSSIAVALGFVLNQVTLFRMPQGGSITPFSMLFIVIIGYFFGARQGILAGVAFGLLDLLVNPYIVHPMQLFLDYPLAFGALGISGLFRSKHIVFGYLVGVFGRLVCHVISGVIFFAAYTPAGTSVFMYSLGYNGSFLGIEALLTCILLFLPPIKSGLERVKNAI</sequence>
<dbReference type="AlphaFoldDB" id="A0A6A7K5I0"/>
<reference evidence="2 3" key="1">
    <citation type="submission" date="2019-10" db="EMBL/GenBank/DDBJ databases">
        <title>Alkalibaculum tamaniensis sp.nov., a new alkaliphilic acetogen, isolated on methoxylated aromatics from a mud volcano.</title>
        <authorList>
            <person name="Khomyakova M.A."/>
            <person name="Merkel A.Y."/>
            <person name="Bonch-Osmolovskaya E.A."/>
            <person name="Slobodkin A.I."/>
        </authorList>
    </citation>
    <scope>NUCLEOTIDE SEQUENCE [LARGE SCALE GENOMIC DNA]</scope>
    <source>
        <strain evidence="2 3">M08DMB</strain>
    </source>
</reference>
<dbReference type="Pfam" id="PF09515">
    <property type="entry name" value="Thia_YuaJ"/>
    <property type="match status" value="1"/>
</dbReference>
<dbReference type="GO" id="GO:0015234">
    <property type="term" value="F:thiamine transmembrane transporter activity"/>
    <property type="evidence" value="ECO:0007669"/>
    <property type="project" value="InterPro"/>
</dbReference>
<proteinExistence type="predicted"/>
<dbReference type="InterPro" id="IPR012651">
    <property type="entry name" value="Thia_Transptr_ThiT"/>
</dbReference>
<feature type="transmembrane region" description="Helical" evidence="1">
    <location>
        <begin position="66"/>
        <end position="84"/>
    </location>
</feature>
<accession>A0A6A7K5I0</accession>
<feature type="transmembrane region" description="Helical" evidence="1">
    <location>
        <begin position="12"/>
        <end position="29"/>
    </location>
</feature>
<dbReference type="EMBL" id="WHNX01000003">
    <property type="protein sequence ID" value="MPW24604.1"/>
    <property type="molecule type" value="Genomic_DNA"/>
</dbReference>
<keyword evidence="1" id="KW-0472">Membrane</keyword>
<feature type="transmembrane region" description="Helical" evidence="1">
    <location>
        <begin position="136"/>
        <end position="160"/>
    </location>
</feature>
<feature type="transmembrane region" description="Helical" evidence="1">
    <location>
        <begin position="113"/>
        <end position="129"/>
    </location>
</feature>